<feature type="compositionally biased region" description="Basic and acidic residues" evidence="1">
    <location>
        <begin position="232"/>
        <end position="247"/>
    </location>
</feature>
<protein>
    <submittedName>
        <fullName evidence="2">Uncharacterized protein</fullName>
    </submittedName>
</protein>
<feature type="region of interest" description="Disordered" evidence="1">
    <location>
        <begin position="171"/>
        <end position="284"/>
    </location>
</feature>
<reference evidence="2" key="1">
    <citation type="journal article" date="2019" name="Sci. Rep.">
        <title>Draft genome of Tanacetum cinerariifolium, the natural source of mosquito coil.</title>
        <authorList>
            <person name="Yamashiro T."/>
            <person name="Shiraishi A."/>
            <person name="Satake H."/>
            <person name="Nakayama K."/>
        </authorList>
    </citation>
    <scope>NUCLEOTIDE SEQUENCE</scope>
</reference>
<accession>A0A699GMZ7</accession>
<proteinExistence type="predicted"/>
<evidence type="ECO:0000313" key="2">
    <source>
        <dbReference type="EMBL" id="GEV38162.1"/>
    </source>
</evidence>
<dbReference type="EMBL" id="BKCJ010021925">
    <property type="protein sequence ID" value="GEV38162.1"/>
    <property type="molecule type" value="Genomic_DNA"/>
</dbReference>
<dbReference type="AlphaFoldDB" id="A0A699GMZ7"/>
<name>A0A699GMZ7_TANCI</name>
<comment type="caution">
    <text evidence="2">The sequence shown here is derived from an EMBL/GenBank/DDBJ whole genome shotgun (WGS) entry which is preliminary data.</text>
</comment>
<organism evidence="2">
    <name type="scientific">Tanacetum cinerariifolium</name>
    <name type="common">Dalmatian daisy</name>
    <name type="synonym">Chrysanthemum cinerariifolium</name>
    <dbReference type="NCBI Taxonomy" id="118510"/>
    <lineage>
        <taxon>Eukaryota</taxon>
        <taxon>Viridiplantae</taxon>
        <taxon>Streptophyta</taxon>
        <taxon>Embryophyta</taxon>
        <taxon>Tracheophyta</taxon>
        <taxon>Spermatophyta</taxon>
        <taxon>Magnoliopsida</taxon>
        <taxon>eudicotyledons</taxon>
        <taxon>Gunneridae</taxon>
        <taxon>Pentapetalae</taxon>
        <taxon>asterids</taxon>
        <taxon>campanulids</taxon>
        <taxon>Asterales</taxon>
        <taxon>Asteraceae</taxon>
        <taxon>Asteroideae</taxon>
        <taxon>Anthemideae</taxon>
        <taxon>Anthemidinae</taxon>
        <taxon>Tanacetum</taxon>
    </lineage>
</organism>
<feature type="compositionally biased region" description="Acidic residues" evidence="1">
    <location>
        <begin position="269"/>
        <end position="284"/>
    </location>
</feature>
<sequence>MSSLGQWVCVHVSASTMVLASRVRSPFMHVCYYLCYLTCRLAEEWEELQAKIGQCTFKVHENANSCATFSVQAYFHFVRHLSGTNFRYHFKNDCTFILLIYMYRDFIHDESETAPSTFLTPAADEVVGLKCLELFHMHKAPDPQQTPADFIAVEVKTRILQFHFKKDEVGDKATTTAQPDGKKIFVTHKKQSQSQVPHEPKGKSIDTSEGTGLKPGVLDVFITDSSENSDDETQHADDERTDSKNQETNDDDEATEDKFVHTPPNYVPNDDEANDESNEVTEEEYERINEDLYGDVNVSLTDAKPADKEKDNEKMIDAGHVHAVVENVDQVGANDTKVISMLDINVQHEVPPTTSTTGVLDSGILTTLQLRVTDLEKDVKELKDVDNSTKVISTIKYEVPDAVKEYIGSSLDDALHKDWFKKSERPPIPDPEWNKGAVYNIFKGTCSSYVKINYNMEECYKALTDQLDWNNPKDKLGRNRLMCSHELYKFSNVTLISLCDTLKDMTNNFDMGYTSVMPRKRWSNMEKKRSRIMIKDIYRHLLDKRLMRSLKKFVGGKEYGEDLRLLQQTICRVLFYSLKVILSYL</sequence>
<evidence type="ECO:0000256" key="1">
    <source>
        <dbReference type="SAM" id="MobiDB-lite"/>
    </source>
</evidence>
<gene>
    <name evidence="2" type="ORF">Tci_110139</name>
</gene>